<comment type="caution">
    <text evidence="1">The sequence shown here is derived from an EMBL/GenBank/DDBJ whole genome shotgun (WGS) entry which is preliminary data.</text>
</comment>
<sequence>SMFRPVVDAIISLVQKHLNASEMKYQAIFLCGGFGESLYLLRRVKERFESPSTMVCAPHQAVTAVVRGADEACNEEFIFPASSVTNTLTTAKCRSRDDPTNKMRKN</sequence>
<gene>
    <name evidence="1" type="ORF">AGERDE_LOCUS11567</name>
</gene>
<evidence type="ECO:0000313" key="1">
    <source>
        <dbReference type="EMBL" id="CAG8655188.1"/>
    </source>
</evidence>
<feature type="non-terminal residue" evidence="1">
    <location>
        <position position="1"/>
    </location>
</feature>
<dbReference type="EMBL" id="CAJVPL010005168">
    <property type="protein sequence ID" value="CAG8655188.1"/>
    <property type="molecule type" value="Genomic_DNA"/>
</dbReference>
<protein>
    <submittedName>
        <fullName evidence="1">3738_t:CDS:1</fullName>
    </submittedName>
</protein>
<dbReference type="Proteomes" id="UP000789831">
    <property type="component" value="Unassembled WGS sequence"/>
</dbReference>
<proteinExistence type="predicted"/>
<name>A0A9N9DW84_9GLOM</name>
<keyword evidence="2" id="KW-1185">Reference proteome</keyword>
<dbReference type="OrthoDB" id="2963168at2759"/>
<dbReference type="InterPro" id="IPR043129">
    <property type="entry name" value="ATPase_NBD"/>
</dbReference>
<dbReference type="SUPFAM" id="SSF53067">
    <property type="entry name" value="Actin-like ATPase domain"/>
    <property type="match status" value="1"/>
</dbReference>
<organism evidence="1 2">
    <name type="scientific">Ambispora gerdemannii</name>
    <dbReference type="NCBI Taxonomy" id="144530"/>
    <lineage>
        <taxon>Eukaryota</taxon>
        <taxon>Fungi</taxon>
        <taxon>Fungi incertae sedis</taxon>
        <taxon>Mucoromycota</taxon>
        <taxon>Glomeromycotina</taxon>
        <taxon>Glomeromycetes</taxon>
        <taxon>Archaeosporales</taxon>
        <taxon>Ambisporaceae</taxon>
        <taxon>Ambispora</taxon>
    </lineage>
</organism>
<reference evidence="1" key="1">
    <citation type="submission" date="2021-06" db="EMBL/GenBank/DDBJ databases">
        <authorList>
            <person name="Kallberg Y."/>
            <person name="Tangrot J."/>
            <person name="Rosling A."/>
        </authorList>
    </citation>
    <scope>NUCLEOTIDE SEQUENCE</scope>
    <source>
        <strain evidence="1">MT106</strain>
    </source>
</reference>
<dbReference type="AlphaFoldDB" id="A0A9N9DW84"/>
<dbReference type="PANTHER" id="PTHR14187:SF5">
    <property type="entry name" value="HEAT SHOCK 70 KDA PROTEIN 12A"/>
    <property type="match status" value="1"/>
</dbReference>
<accession>A0A9N9DW84</accession>
<evidence type="ECO:0000313" key="2">
    <source>
        <dbReference type="Proteomes" id="UP000789831"/>
    </source>
</evidence>
<dbReference type="PANTHER" id="PTHR14187">
    <property type="entry name" value="ALPHA KINASE/ELONGATION FACTOR 2 KINASE"/>
    <property type="match status" value="1"/>
</dbReference>